<reference evidence="3 4" key="1">
    <citation type="submission" date="2018-03" db="EMBL/GenBank/DDBJ databases">
        <title>The ancient ancestry and fast evolution of plastids.</title>
        <authorList>
            <person name="Moore K.R."/>
            <person name="Magnabosco C."/>
            <person name="Momper L."/>
            <person name="Gold D.A."/>
            <person name="Bosak T."/>
            <person name="Fournier G.P."/>
        </authorList>
    </citation>
    <scope>NUCLEOTIDE SEQUENCE [LARGE SCALE GENOMIC DNA]</scope>
    <source>
        <strain evidence="3 4">CCALA 037</strain>
    </source>
</reference>
<gene>
    <name evidence="3" type="ORF">C7B77_11105</name>
</gene>
<dbReference type="GO" id="GO:0016787">
    <property type="term" value="F:hydrolase activity"/>
    <property type="evidence" value="ECO:0007669"/>
    <property type="project" value="UniProtKB-KW"/>
</dbReference>
<dbReference type="PANTHER" id="PTHR11080">
    <property type="entry name" value="PYRAZINAMIDASE/NICOTINAMIDASE"/>
    <property type="match status" value="1"/>
</dbReference>
<keyword evidence="2" id="KW-0378">Hydrolase</keyword>
<dbReference type="Proteomes" id="UP000238937">
    <property type="component" value="Unassembled WGS sequence"/>
</dbReference>
<evidence type="ECO:0000256" key="1">
    <source>
        <dbReference type="ARBA" id="ARBA00006336"/>
    </source>
</evidence>
<dbReference type="OrthoDB" id="9791276at2"/>
<evidence type="ECO:0000313" key="3">
    <source>
        <dbReference type="EMBL" id="PSB56657.1"/>
    </source>
</evidence>
<dbReference type="SUPFAM" id="SSF52499">
    <property type="entry name" value="Isochorismatase-like hydrolases"/>
    <property type="match status" value="1"/>
</dbReference>
<dbReference type="EMBL" id="PVWO01000114">
    <property type="protein sequence ID" value="PSB56657.1"/>
    <property type="molecule type" value="Genomic_DNA"/>
</dbReference>
<dbReference type="InterPro" id="IPR052347">
    <property type="entry name" value="Isochorismatase_Nicotinamidase"/>
</dbReference>
<comment type="similarity">
    <text evidence="1">Belongs to the isochorismatase family.</text>
</comment>
<dbReference type="InterPro" id="IPR036380">
    <property type="entry name" value="Isochorismatase-like_sf"/>
</dbReference>
<organism evidence="3 4">
    <name type="scientific">Chamaesiphon polymorphus CCALA 037</name>
    <dbReference type="NCBI Taxonomy" id="2107692"/>
    <lineage>
        <taxon>Bacteria</taxon>
        <taxon>Bacillati</taxon>
        <taxon>Cyanobacteriota</taxon>
        <taxon>Cyanophyceae</taxon>
        <taxon>Gomontiellales</taxon>
        <taxon>Chamaesiphonaceae</taxon>
        <taxon>Chamaesiphon</taxon>
    </lineage>
</organism>
<dbReference type="AlphaFoldDB" id="A0A2T1GGB7"/>
<comment type="caution">
    <text evidence="3">The sequence shown here is derived from an EMBL/GenBank/DDBJ whole genome shotgun (WGS) entry which is preliminary data.</text>
</comment>
<dbReference type="RefSeq" id="WP_106304183.1">
    <property type="nucleotide sequence ID" value="NZ_PVWO01000114.1"/>
</dbReference>
<sequence>MTRLPIPSHFQPASVGEVWRVPYQQRSIEAKSWAQKHQLTPTSQGSSNVKLLLIDVQNTFCLPEFELFVGGRSGRGAIEDNVRLCEFIYRNLGEIDQIIATMDTHHLHQIFHPSFWLDKNGEHPTPAVTTITPEDVRSGKWQVNPKFGEDPVQLQAYALHYVQQLSDGGKYPLLIWPYHAMLGGIGHALVPAVEEAIFFHGIARDSQAMFSIKGDRTLTENYSALAPEVFTNQLGETIAAKDDSLIQHLLAADKLIIAGQAQSHCVVWTVSDLLTEINTIDPQLARKVYLLADCTSPVVIPGIVDYTDVAEAAYQRFADAGMNIIRSTDDL</sequence>
<dbReference type="Gene3D" id="3.40.50.850">
    <property type="entry name" value="Isochorismatase-like"/>
    <property type="match status" value="1"/>
</dbReference>
<dbReference type="PANTHER" id="PTHR11080:SF2">
    <property type="entry name" value="LD05707P"/>
    <property type="match status" value="1"/>
</dbReference>
<keyword evidence="4" id="KW-1185">Reference proteome</keyword>
<accession>A0A2T1GGB7</accession>
<protein>
    <submittedName>
        <fullName evidence="3">Isochorismatase</fullName>
    </submittedName>
</protein>
<name>A0A2T1GGB7_9CYAN</name>
<proteinExistence type="inferred from homology"/>
<evidence type="ECO:0000313" key="4">
    <source>
        <dbReference type="Proteomes" id="UP000238937"/>
    </source>
</evidence>
<evidence type="ECO:0000256" key="2">
    <source>
        <dbReference type="ARBA" id="ARBA00022801"/>
    </source>
</evidence>